<evidence type="ECO:0000313" key="8">
    <source>
        <dbReference type="Proteomes" id="UP000196573"/>
    </source>
</evidence>
<reference evidence="7 8" key="1">
    <citation type="submission" date="2017-03" db="EMBL/GenBank/DDBJ databases">
        <authorList>
            <person name="Afonso C.L."/>
            <person name="Miller P.J."/>
            <person name="Scott M.A."/>
            <person name="Spackman E."/>
            <person name="Goraichik I."/>
            <person name="Dimitrov K.M."/>
            <person name="Suarez D.L."/>
            <person name="Swayne D.E."/>
        </authorList>
    </citation>
    <scope>NUCLEOTIDE SEQUENCE [LARGE SCALE GENOMIC DNA]</scope>
    <source>
        <strain evidence="7">SB41UT1</strain>
    </source>
</reference>
<evidence type="ECO:0000256" key="2">
    <source>
        <dbReference type="ARBA" id="ARBA00022475"/>
    </source>
</evidence>
<dbReference type="EMBL" id="FWPT01000011">
    <property type="protein sequence ID" value="SMA50191.1"/>
    <property type="molecule type" value="Genomic_DNA"/>
</dbReference>
<dbReference type="InterPro" id="IPR003740">
    <property type="entry name" value="YitT"/>
</dbReference>
<keyword evidence="8" id="KW-1185">Reference proteome</keyword>
<proteinExistence type="predicted"/>
<evidence type="ECO:0000313" key="7">
    <source>
        <dbReference type="EMBL" id="SMA50191.1"/>
    </source>
</evidence>
<evidence type="ECO:0000256" key="5">
    <source>
        <dbReference type="ARBA" id="ARBA00023136"/>
    </source>
</evidence>
<organism evidence="7 8">
    <name type="scientific">Parendozoicomonas haliclonae</name>
    <dbReference type="NCBI Taxonomy" id="1960125"/>
    <lineage>
        <taxon>Bacteria</taxon>
        <taxon>Pseudomonadati</taxon>
        <taxon>Pseudomonadota</taxon>
        <taxon>Gammaproteobacteria</taxon>
        <taxon>Oceanospirillales</taxon>
        <taxon>Endozoicomonadaceae</taxon>
        <taxon>Parendozoicomonas</taxon>
    </lineage>
</organism>
<comment type="subcellular location">
    <subcellularLocation>
        <location evidence="1">Cell membrane</location>
        <topology evidence="1">Multi-pass membrane protein</topology>
    </subcellularLocation>
</comment>
<dbReference type="GO" id="GO:0005886">
    <property type="term" value="C:plasma membrane"/>
    <property type="evidence" value="ECO:0007669"/>
    <property type="project" value="UniProtKB-SubCell"/>
</dbReference>
<evidence type="ECO:0000256" key="4">
    <source>
        <dbReference type="ARBA" id="ARBA00022989"/>
    </source>
</evidence>
<keyword evidence="2" id="KW-1003">Cell membrane</keyword>
<dbReference type="Proteomes" id="UP000196573">
    <property type="component" value="Unassembled WGS sequence"/>
</dbReference>
<evidence type="ECO:0000256" key="1">
    <source>
        <dbReference type="ARBA" id="ARBA00004651"/>
    </source>
</evidence>
<keyword evidence="3 6" id="KW-0812">Transmembrane</keyword>
<name>A0A1X7APD8_9GAMM</name>
<evidence type="ECO:0000256" key="3">
    <source>
        <dbReference type="ARBA" id="ARBA00022692"/>
    </source>
</evidence>
<dbReference type="RefSeq" id="WP_087112634.1">
    <property type="nucleotide sequence ID" value="NZ_CBCSCN010000013.1"/>
</dbReference>
<protein>
    <recommendedName>
        <fullName evidence="9">YitT family protein</fullName>
    </recommendedName>
</protein>
<feature type="transmembrane region" description="Helical" evidence="6">
    <location>
        <begin position="42"/>
        <end position="65"/>
    </location>
</feature>
<dbReference type="AlphaFoldDB" id="A0A1X7APD8"/>
<gene>
    <name evidence="7" type="ORF">EHSB41UT_03984</name>
</gene>
<keyword evidence="5 6" id="KW-0472">Membrane</keyword>
<dbReference type="Pfam" id="PF02588">
    <property type="entry name" value="YitT_membrane"/>
    <property type="match status" value="1"/>
</dbReference>
<evidence type="ECO:0008006" key="9">
    <source>
        <dbReference type="Google" id="ProtNLM"/>
    </source>
</evidence>
<dbReference type="PANTHER" id="PTHR33545:SF5">
    <property type="entry name" value="UPF0750 MEMBRANE PROTEIN YITT"/>
    <property type="match status" value="1"/>
</dbReference>
<keyword evidence="4 6" id="KW-1133">Transmembrane helix</keyword>
<sequence length="209" mass="22862">MLDNSHSYIEDLFALLCSGLFVSFGVYLFQVEELMVGGAAGLALLGTYATDLSWGTLFFLINLPFYALAWTQIGKRFTINTFISVTSISILSEYVPNLVTVDHIHPVFAAMMGGVLIGMGILIMFRHASSLGGLGILAFYLQNRFGIKAGTFQLAIDSLILLCSAIYISWPLVTISVLAAFFLNMVLSLNHRPDRYSLQAKADTEAKTA</sequence>
<evidence type="ECO:0000256" key="6">
    <source>
        <dbReference type="SAM" id="Phobius"/>
    </source>
</evidence>
<feature type="transmembrane region" description="Helical" evidence="6">
    <location>
        <begin position="12"/>
        <end position="30"/>
    </location>
</feature>
<dbReference type="OrthoDB" id="3296441at2"/>
<dbReference type="PANTHER" id="PTHR33545">
    <property type="entry name" value="UPF0750 MEMBRANE PROTEIN YITT-RELATED"/>
    <property type="match status" value="1"/>
</dbReference>
<dbReference type="InterPro" id="IPR051461">
    <property type="entry name" value="UPF0750_membrane"/>
</dbReference>
<accession>A0A1X7APD8</accession>
<feature type="transmembrane region" description="Helical" evidence="6">
    <location>
        <begin position="77"/>
        <end position="95"/>
    </location>
</feature>